<comment type="similarity">
    <text evidence="2 11">Belongs to the PDK/BCKDK protein kinase family.</text>
</comment>
<dbReference type="PROSITE" id="PS50109">
    <property type="entry name" value="HIS_KIN"/>
    <property type="match status" value="1"/>
</dbReference>
<dbReference type="InterPro" id="IPR018955">
    <property type="entry name" value="BCDHK/PDK_N"/>
</dbReference>
<evidence type="ECO:0000256" key="6">
    <source>
        <dbReference type="ARBA" id="ARBA00022840"/>
    </source>
</evidence>
<keyword evidence="5 11" id="KW-0418">Kinase</keyword>
<evidence type="ECO:0000256" key="2">
    <source>
        <dbReference type="ARBA" id="ARBA00006155"/>
    </source>
</evidence>
<dbReference type="FunCoup" id="A0A674DKK4">
    <property type="interactions" value="2480"/>
</dbReference>
<keyword evidence="3 11" id="KW-0808">Transferase</keyword>
<dbReference type="PANTHER" id="PTHR11947:SF22">
    <property type="entry name" value="[PYRUVATE DEHYDROGENASE (ACETYL-TRANSFERRING)] KINASE ISOZYME 4, MITOCHONDRIAL"/>
    <property type="match status" value="1"/>
</dbReference>
<dbReference type="InterPro" id="IPR036890">
    <property type="entry name" value="HATPase_C_sf"/>
</dbReference>
<dbReference type="GO" id="GO:0004740">
    <property type="term" value="F:pyruvate dehydrogenase (acetyl-transferring) kinase activity"/>
    <property type="evidence" value="ECO:0007669"/>
    <property type="project" value="UniProtKB-EC"/>
</dbReference>
<evidence type="ECO:0000313" key="14">
    <source>
        <dbReference type="Proteomes" id="UP000472277"/>
    </source>
</evidence>
<dbReference type="InterPro" id="IPR036784">
    <property type="entry name" value="AK/P_DHK_N_sf"/>
</dbReference>
<evidence type="ECO:0000256" key="7">
    <source>
        <dbReference type="ARBA" id="ARBA00022946"/>
    </source>
</evidence>
<dbReference type="GO" id="GO:0005759">
    <property type="term" value="C:mitochondrial matrix"/>
    <property type="evidence" value="ECO:0007669"/>
    <property type="project" value="UniProtKB-SubCell"/>
</dbReference>
<dbReference type="InterPro" id="IPR005467">
    <property type="entry name" value="His_kinase_dom"/>
</dbReference>
<dbReference type="Pfam" id="PF10436">
    <property type="entry name" value="BCDHK_Adom3"/>
    <property type="match status" value="1"/>
</dbReference>
<dbReference type="SUPFAM" id="SSF69012">
    <property type="entry name" value="alpha-ketoacid dehydrogenase kinase, N-terminal domain"/>
    <property type="match status" value="1"/>
</dbReference>
<dbReference type="GO" id="GO:0010906">
    <property type="term" value="P:regulation of glucose metabolic process"/>
    <property type="evidence" value="ECO:0007669"/>
    <property type="project" value="TreeGrafter"/>
</dbReference>
<dbReference type="Ensembl" id="ENSSTUT00000103327.1">
    <property type="protein sequence ID" value="ENSSTUP00000096191.1"/>
    <property type="gene ID" value="ENSSTUG00000043289.1"/>
</dbReference>
<evidence type="ECO:0000259" key="12">
    <source>
        <dbReference type="PROSITE" id="PS50109"/>
    </source>
</evidence>
<accession>A0A674DKK4</accession>
<keyword evidence="6 11" id="KW-0067">ATP-binding</keyword>
<evidence type="ECO:0000256" key="5">
    <source>
        <dbReference type="ARBA" id="ARBA00022777"/>
    </source>
</evidence>
<dbReference type="PANTHER" id="PTHR11947">
    <property type="entry name" value="PYRUVATE DEHYDROGENASE KINASE"/>
    <property type="match status" value="1"/>
</dbReference>
<dbReference type="AlphaFoldDB" id="A0A674DKK4"/>
<proteinExistence type="inferred from homology"/>
<dbReference type="Gene3D" id="1.20.140.20">
    <property type="entry name" value="Alpha-ketoacid/pyruvate dehydrogenase kinase, N-terminal domain"/>
    <property type="match status" value="1"/>
</dbReference>
<reference evidence="13" key="2">
    <citation type="submission" date="2025-09" db="UniProtKB">
        <authorList>
            <consortium name="Ensembl"/>
        </authorList>
    </citation>
    <scope>IDENTIFICATION</scope>
</reference>
<comment type="subcellular location">
    <subcellularLocation>
        <location evidence="1 11">Mitochondrion matrix</location>
    </subcellularLocation>
</comment>
<reference evidence="13" key="1">
    <citation type="submission" date="2025-08" db="UniProtKB">
        <authorList>
            <consortium name="Ensembl"/>
        </authorList>
    </citation>
    <scope>IDENTIFICATION</scope>
</reference>
<keyword evidence="14" id="KW-1185">Reference proteome</keyword>
<dbReference type="EC" id="2.7.11.-" evidence="11"/>
<evidence type="ECO:0000313" key="13">
    <source>
        <dbReference type="Ensembl" id="ENSSTUP00000096191.1"/>
    </source>
</evidence>
<evidence type="ECO:0000256" key="8">
    <source>
        <dbReference type="ARBA" id="ARBA00023128"/>
    </source>
</evidence>
<comment type="catalytic activity">
    <reaction evidence="10">
        <text>L-seryl-[pyruvate dehydrogenase E1 alpha subunit] + ATP = O-phospho-L-seryl-[pyruvate dehydrogenase E1 alpha subunit] + ADP + H(+)</text>
        <dbReference type="Rhea" id="RHEA:23052"/>
        <dbReference type="Rhea" id="RHEA-COMP:13689"/>
        <dbReference type="Rhea" id="RHEA-COMP:13690"/>
        <dbReference type="ChEBI" id="CHEBI:15378"/>
        <dbReference type="ChEBI" id="CHEBI:29999"/>
        <dbReference type="ChEBI" id="CHEBI:30616"/>
        <dbReference type="ChEBI" id="CHEBI:83421"/>
        <dbReference type="ChEBI" id="CHEBI:456216"/>
        <dbReference type="EC" id="2.7.11.2"/>
    </reaction>
</comment>
<dbReference type="GO" id="GO:0005524">
    <property type="term" value="F:ATP binding"/>
    <property type="evidence" value="ECO:0007669"/>
    <property type="project" value="UniProtKB-UniRule"/>
</dbReference>
<dbReference type="FunFam" id="3.30.565.10:FF:000007">
    <property type="entry name" value="Mitochondrial pyruvate dehydrogenase kinase isoform 2"/>
    <property type="match status" value="1"/>
</dbReference>
<evidence type="ECO:0000256" key="3">
    <source>
        <dbReference type="ARBA" id="ARBA00022679"/>
    </source>
</evidence>
<keyword evidence="4 11" id="KW-0547">Nucleotide-binding</keyword>
<name>A0A674DKK4_SALTR</name>
<comment type="subunit">
    <text evidence="9">Homodimer. Interacts with the pyruvate dehydrogenase complex subunit DLAT, and is part of the multimeric pyruvate dehydrogenase complex that contains multiple copies of pyruvate dehydrogenase (E1), dihydrolipoamide acetyltransferase (DLAT, E2) and lipoamide dehydrogenase (DLD, E3).</text>
</comment>
<feature type="domain" description="Histidine kinase" evidence="12">
    <location>
        <begin position="263"/>
        <end position="387"/>
    </location>
</feature>
<organism evidence="13 14">
    <name type="scientific">Salmo trutta</name>
    <name type="common">Brown trout</name>
    <dbReference type="NCBI Taxonomy" id="8032"/>
    <lineage>
        <taxon>Eukaryota</taxon>
        <taxon>Metazoa</taxon>
        <taxon>Chordata</taxon>
        <taxon>Craniata</taxon>
        <taxon>Vertebrata</taxon>
        <taxon>Euteleostomi</taxon>
        <taxon>Actinopterygii</taxon>
        <taxon>Neopterygii</taxon>
        <taxon>Teleostei</taxon>
        <taxon>Protacanthopterygii</taxon>
        <taxon>Salmoniformes</taxon>
        <taxon>Salmonidae</taxon>
        <taxon>Salmoninae</taxon>
        <taxon>Salmo</taxon>
    </lineage>
</organism>
<gene>
    <name evidence="13" type="primary">PDK4</name>
    <name evidence="13" type="synonym">LOC115175518</name>
</gene>
<evidence type="ECO:0000256" key="4">
    <source>
        <dbReference type="ARBA" id="ARBA00022741"/>
    </source>
</evidence>
<protein>
    <recommendedName>
        <fullName evidence="11">Protein-serine/threonine kinase</fullName>
        <ecNumber evidence="11">2.7.11.-</ecNumber>
    </recommendedName>
</protein>
<dbReference type="Proteomes" id="UP000472277">
    <property type="component" value="Chromosome 36"/>
</dbReference>
<dbReference type="Pfam" id="PF02518">
    <property type="entry name" value="HATPase_c"/>
    <property type="match status" value="1"/>
</dbReference>
<dbReference type="Gene3D" id="3.30.565.10">
    <property type="entry name" value="Histidine kinase-like ATPase, C-terminal domain"/>
    <property type="match status" value="1"/>
</dbReference>
<dbReference type="CDD" id="cd16929">
    <property type="entry name" value="HATPase_PDK-like"/>
    <property type="match status" value="1"/>
</dbReference>
<sequence>MYCMTSCLVISSQYSIPGTEMGRDYLNWSNEKPMLVFHCITFCYGVPPMSTTQMCCHVTTGSANACEKTSFVFLRQELPVRLANIMKEIDFLPDKLLSTPSLQLLQSWYATSLMEVVGFLEKEPDDKNILKKFTETLVSIRNRHNNVVPTMAQGVVEYKDAFGSDPVTNQNVQYFLDRFYMSRISTRMIMNQHSLIFDGSANPAHPKHIGTIDPDCDVTEVVKDAFDSSKMLCEQYYLTSPEIDITQVNAKGPDQPLRIVYVPSHLYHMLFELFKNAMRATVETHEMALHLPPVKVRVSLGSEDLTIKISDRGGGVPLRKIERLFSYMYSTAPSPVDIDNSRNAPLAGFGYGLPISRLYAKYFQGDLQLYSMEGYGTSAVIYLKALSSESVERLPVYNQSAIRHYQTSNEADDWCMPSKDPKKLGKYERRS</sequence>
<evidence type="ECO:0000256" key="11">
    <source>
        <dbReference type="RuleBase" id="RU366032"/>
    </source>
</evidence>
<dbReference type="InterPro" id="IPR039028">
    <property type="entry name" value="BCKD/PDK"/>
</dbReference>
<dbReference type="SUPFAM" id="SSF55874">
    <property type="entry name" value="ATPase domain of HSP90 chaperone/DNA topoisomerase II/histidine kinase"/>
    <property type="match status" value="1"/>
</dbReference>
<dbReference type="InterPro" id="IPR003594">
    <property type="entry name" value="HATPase_dom"/>
</dbReference>
<keyword evidence="7" id="KW-0809">Transit peptide</keyword>
<evidence type="ECO:0000256" key="9">
    <source>
        <dbReference type="ARBA" id="ARBA00038845"/>
    </source>
</evidence>
<dbReference type="SMART" id="SM00387">
    <property type="entry name" value="HATPase_c"/>
    <property type="match status" value="1"/>
</dbReference>
<evidence type="ECO:0000256" key="10">
    <source>
        <dbReference type="ARBA" id="ARBA00048201"/>
    </source>
</evidence>
<evidence type="ECO:0000256" key="1">
    <source>
        <dbReference type="ARBA" id="ARBA00004305"/>
    </source>
</evidence>
<dbReference type="GeneTree" id="ENSGT01030000234646"/>
<keyword evidence="8 11" id="KW-0496">Mitochondrion</keyword>
<dbReference type="InParanoid" id="A0A674DKK4"/>